<reference evidence="1 2" key="2">
    <citation type="journal article" date="2022" name="Mol. Ecol. Resour.">
        <title>The genomes of chicory, endive, great burdock and yacon provide insights into Asteraceae paleo-polyploidization history and plant inulin production.</title>
        <authorList>
            <person name="Fan W."/>
            <person name="Wang S."/>
            <person name="Wang H."/>
            <person name="Wang A."/>
            <person name="Jiang F."/>
            <person name="Liu H."/>
            <person name="Zhao H."/>
            <person name="Xu D."/>
            <person name="Zhang Y."/>
        </authorList>
    </citation>
    <scope>NUCLEOTIDE SEQUENCE [LARGE SCALE GENOMIC DNA]</scope>
    <source>
        <strain evidence="2">cv. Yunnan</strain>
        <tissue evidence="1">Leaves</tissue>
    </source>
</reference>
<dbReference type="EMBL" id="CM042037">
    <property type="protein sequence ID" value="KAI3742915.1"/>
    <property type="molecule type" value="Genomic_DNA"/>
</dbReference>
<keyword evidence="2" id="KW-1185">Reference proteome</keyword>
<reference evidence="2" key="1">
    <citation type="journal article" date="2022" name="Mol. Ecol. Resour.">
        <title>The genomes of chicory, endive, great burdock and yacon provide insights into Asteraceae palaeo-polyploidization history and plant inulin production.</title>
        <authorList>
            <person name="Fan W."/>
            <person name="Wang S."/>
            <person name="Wang H."/>
            <person name="Wang A."/>
            <person name="Jiang F."/>
            <person name="Liu H."/>
            <person name="Zhao H."/>
            <person name="Xu D."/>
            <person name="Zhang Y."/>
        </authorList>
    </citation>
    <scope>NUCLEOTIDE SEQUENCE [LARGE SCALE GENOMIC DNA]</scope>
    <source>
        <strain evidence="2">cv. Yunnan</strain>
    </source>
</reference>
<protein>
    <submittedName>
        <fullName evidence="1">Uncharacterized protein</fullName>
    </submittedName>
</protein>
<proteinExistence type="predicted"/>
<gene>
    <name evidence="1" type="ORF">L1987_60614</name>
</gene>
<evidence type="ECO:0000313" key="2">
    <source>
        <dbReference type="Proteomes" id="UP001056120"/>
    </source>
</evidence>
<comment type="caution">
    <text evidence="1">The sequence shown here is derived from an EMBL/GenBank/DDBJ whole genome shotgun (WGS) entry which is preliminary data.</text>
</comment>
<dbReference type="Proteomes" id="UP001056120">
    <property type="component" value="Linkage Group LG20"/>
</dbReference>
<organism evidence="1 2">
    <name type="scientific">Smallanthus sonchifolius</name>
    <dbReference type="NCBI Taxonomy" id="185202"/>
    <lineage>
        <taxon>Eukaryota</taxon>
        <taxon>Viridiplantae</taxon>
        <taxon>Streptophyta</taxon>
        <taxon>Embryophyta</taxon>
        <taxon>Tracheophyta</taxon>
        <taxon>Spermatophyta</taxon>
        <taxon>Magnoliopsida</taxon>
        <taxon>eudicotyledons</taxon>
        <taxon>Gunneridae</taxon>
        <taxon>Pentapetalae</taxon>
        <taxon>asterids</taxon>
        <taxon>campanulids</taxon>
        <taxon>Asterales</taxon>
        <taxon>Asteraceae</taxon>
        <taxon>Asteroideae</taxon>
        <taxon>Heliantheae alliance</taxon>
        <taxon>Millerieae</taxon>
        <taxon>Smallanthus</taxon>
    </lineage>
</organism>
<accession>A0ACB9D8S0</accession>
<evidence type="ECO:0000313" key="1">
    <source>
        <dbReference type="EMBL" id="KAI3742915.1"/>
    </source>
</evidence>
<name>A0ACB9D8S0_9ASTR</name>
<sequence>MIKCLNKSTAAWNPSTHFNGPLALLALVVVNDINERAKRKSEHYTVEWVCKTHLKNIENYMKPGSKTKLEKKQKGMKNKTKKTKASTKLEENHESNTKQLVVLEEDDGYDTEEEEYLAICNEYKENEENDFMISESGNHLILPVVSQVWINHCTPPEDDDKHIKEQFDAHEETKNVVDKIEEDNVSSEATKIDHEEEHNLYENLIHEESSPEALNLQMVIVKDKNHVVDKNEDCEFDTEEIKTLKDEVEASKLRETTLEKENTYIKSERDMAMQRNEDLENMLKQLKLERELVKDIKNLCNDELETKSVKKDDEKHIEEWNFIYKINRFCMKRRNGSIFYLNSIKEVLDLPIGDLKQMIHSKEDGKDISSKERHTILCMNKFIFNDEKMHPHYDQTPNNDTLGKCEGNKEAEPMHNQTEEDSGEVDINKLIKENNILDAESEKTLVGSRIGVSNVQSPLNL</sequence>